<proteinExistence type="predicted"/>
<dbReference type="InterPro" id="IPR051916">
    <property type="entry name" value="GPI-anchor_lipid_remodeler"/>
</dbReference>
<dbReference type="PANTHER" id="PTHR14859:SF1">
    <property type="entry name" value="PGAP2-INTERACTING PROTEIN"/>
    <property type="match status" value="1"/>
</dbReference>
<organism evidence="3">
    <name type="scientific">bioreactor metagenome</name>
    <dbReference type="NCBI Taxonomy" id="1076179"/>
    <lineage>
        <taxon>unclassified sequences</taxon>
        <taxon>metagenomes</taxon>
        <taxon>ecological metagenomes</taxon>
    </lineage>
</organism>
<keyword evidence="1" id="KW-0472">Membrane</keyword>
<dbReference type="Gene3D" id="3.60.10.10">
    <property type="entry name" value="Endonuclease/exonuclease/phosphatase"/>
    <property type="match status" value="1"/>
</dbReference>
<dbReference type="Pfam" id="PF23226">
    <property type="entry name" value="Exo_endo_phos_PGAP2IP"/>
    <property type="match status" value="1"/>
</dbReference>
<dbReference type="EMBL" id="VSSQ01026983">
    <property type="protein sequence ID" value="MPM75963.1"/>
    <property type="molecule type" value="Genomic_DNA"/>
</dbReference>
<feature type="transmembrane region" description="Helical" evidence="1">
    <location>
        <begin position="55"/>
        <end position="79"/>
    </location>
</feature>
<dbReference type="GO" id="GO:0016020">
    <property type="term" value="C:membrane"/>
    <property type="evidence" value="ECO:0007669"/>
    <property type="project" value="GOC"/>
</dbReference>
<evidence type="ECO:0000313" key="3">
    <source>
        <dbReference type="EMBL" id="MPM75963.1"/>
    </source>
</evidence>
<reference evidence="3" key="1">
    <citation type="submission" date="2019-08" db="EMBL/GenBank/DDBJ databases">
        <authorList>
            <person name="Kucharzyk K."/>
            <person name="Murdoch R.W."/>
            <person name="Higgins S."/>
            <person name="Loffler F."/>
        </authorList>
    </citation>
    <scope>NUCLEOTIDE SEQUENCE</scope>
</reference>
<comment type="caution">
    <text evidence="3">The sequence shown here is derived from an EMBL/GenBank/DDBJ whole genome shotgun (WGS) entry which is preliminary data.</text>
</comment>
<evidence type="ECO:0000256" key="1">
    <source>
        <dbReference type="SAM" id="Phobius"/>
    </source>
</evidence>
<keyword evidence="1" id="KW-1133">Transmembrane helix</keyword>
<feature type="domain" description="PGAP2IP C-terminal nuclease-like" evidence="2">
    <location>
        <begin position="91"/>
        <end position="210"/>
    </location>
</feature>
<keyword evidence="1" id="KW-0812">Transmembrane</keyword>
<accession>A0A645CGC3</accession>
<dbReference type="SUPFAM" id="SSF56219">
    <property type="entry name" value="DNase I-like"/>
    <property type="match status" value="1"/>
</dbReference>
<dbReference type="InterPro" id="IPR057315">
    <property type="entry name" value="Exo_endo_phos_PGAP2IP_C"/>
</dbReference>
<gene>
    <name evidence="3" type="ORF">SDC9_122958</name>
</gene>
<evidence type="ECO:0000259" key="2">
    <source>
        <dbReference type="Pfam" id="PF23226"/>
    </source>
</evidence>
<dbReference type="GO" id="GO:0006506">
    <property type="term" value="P:GPI anchor biosynthetic process"/>
    <property type="evidence" value="ECO:0007669"/>
    <property type="project" value="TreeGrafter"/>
</dbReference>
<sequence length="317" mass="35316">MVFANIFTNVWGYVPLGDFFRGKYWLTYLLMAGLVSVLVWGAGKVSADNRPERASFHWAWSVALAAIFIATVISALPVAKVTAPADGRSSIKVMTYNIQQANDRDGEKSFERQLALIRGVAPDVLSMQETDSARISLNNNDYVRFYADSLGYYSYFGPTPVNGTYGTSLISKYPLQNTRTVYIYSDNDENAIAVAEVTVSGQTFTFYDVHPDGSPTVDMSFARTLIAISKDVPNVIALGDYNLRDYEDAYKLIDSVYTNVWTSVFPNKIGADGVDMSGENRIDHIFISHNLRAENPVFITTDKSETDHAVHWSDIAW</sequence>
<name>A0A645CGC3_9ZZZZ</name>
<protein>
    <recommendedName>
        <fullName evidence="2">PGAP2IP C-terminal nuclease-like domain-containing protein</fullName>
    </recommendedName>
</protein>
<dbReference type="AlphaFoldDB" id="A0A645CGC3"/>
<dbReference type="PANTHER" id="PTHR14859">
    <property type="entry name" value="CALCOFLUOR WHITE HYPERSENSITIVE PROTEIN PRECURSOR"/>
    <property type="match status" value="1"/>
</dbReference>
<feature type="transmembrane region" description="Helical" evidence="1">
    <location>
        <begin position="25"/>
        <end position="43"/>
    </location>
</feature>
<dbReference type="InterPro" id="IPR036691">
    <property type="entry name" value="Endo/exonu/phosph_ase_sf"/>
</dbReference>